<organism evidence="2 3">
    <name type="scientific">Kibdelosporangium philippinense</name>
    <dbReference type="NCBI Taxonomy" id="211113"/>
    <lineage>
        <taxon>Bacteria</taxon>
        <taxon>Bacillati</taxon>
        <taxon>Actinomycetota</taxon>
        <taxon>Actinomycetes</taxon>
        <taxon>Pseudonocardiales</taxon>
        <taxon>Pseudonocardiaceae</taxon>
        <taxon>Kibdelosporangium</taxon>
    </lineage>
</organism>
<dbReference type="Proteomes" id="UP001521150">
    <property type="component" value="Unassembled WGS sequence"/>
</dbReference>
<dbReference type="InterPro" id="IPR001387">
    <property type="entry name" value="Cro/C1-type_HTH"/>
</dbReference>
<keyword evidence="3" id="KW-1185">Reference proteome</keyword>
<reference evidence="2 3" key="1">
    <citation type="submission" date="2021-12" db="EMBL/GenBank/DDBJ databases">
        <title>Genome sequence of Kibdelosporangium philippinense ATCC 49844.</title>
        <authorList>
            <person name="Fedorov E.A."/>
            <person name="Omeragic M."/>
            <person name="Shalygina K.F."/>
            <person name="Maclea K.S."/>
        </authorList>
    </citation>
    <scope>NUCLEOTIDE SEQUENCE [LARGE SCALE GENOMIC DNA]</scope>
    <source>
        <strain evidence="2 3">ATCC 49844</strain>
    </source>
</reference>
<proteinExistence type="predicted"/>
<evidence type="ECO:0000259" key="1">
    <source>
        <dbReference type="PROSITE" id="PS50943"/>
    </source>
</evidence>
<dbReference type="InterPro" id="IPR010982">
    <property type="entry name" value="Lambda_DNA-bd_dom_sf"/>
</dbReference>
<evidence type="ECO:0000313" key="3">
    <source>
        <dbReference type="Proteomes" id="UP001521150"/>
    </source>
</evidence>
<gene>
    <name evidence="2" type="ORF">LWC34_26970</name>
</gene>
<dbReference type="PROSITE" id="PS50943">
    <property type="entry name" value="HTH_CROC1"/>
    <property type="match status" value="1"/>
</dbReference>
<dbReference type="EMBL" id="JAJVCN010000002">
    <property type="protein sequence ID" value="MCE7006442.1"/>
    <property type="molecule type" value="Genomic_DNA"/>
</dbReference>
<dbReference type="SUPFAM" id="SSF47413">
    <property type="entry name" value="lambda repressor-like DNA-binding domains"/>
    <property type="match status" value="1"/>
</dbReference>
<sequence length="150" mass="16836">MFSPFRGVEGGKVTARFSIAEKLDRLFQRVRPAGQGEYSHNAVAEAIKENQGISISHTYIWQLRTGRRDNPTIQHLTALATFFGVPVAYFLDDGETERIDGELELLAALRDTGVTEIALRAADLSPSSRETISNMILKVWELENERKKTD</sequence>
<evidence type="ECO:0000313" key="2">
    <source>
        <dbReference type="EMBL" id="MCE7006442.1"/>
    </source>
</evidence>
<comment type="caution">
    <text evidence="2">The sequence shown here is derived from an EMBL/GenBank/DDBJ whole genome shotgun (WGS) entry which is preliminary data.</text>
</comment>
<dbReference type="RefSeq" id="WP_233727911.1">
    <property type="nucleotide sequence ID" value="NZ_JAJVCN010000002.1"/>
</dbReference>
<feature type="domain" description="HTH cro/C1-type" evidence="1">
    <location>
        <begin position="53"/>
        <end position="90"/>
    </location>
</feature>
<name>A0ABS8ZG72_9PSEU</name>
<accession>A0ABS8ZG72</accession>
<protein>
    <submittedName>
        <fullName evidence="2">Helix-turn-helix domain-containing protein</fullName>
    </submittedName>
</protein>
<dbReference type="Gene3D" id="1.10.260.40">
    <property type="entry name" value="lambda repressor-like DNA-binding domains"/>
    <property type="match status" value="1"/>
</dbReference>